<dbReference type="Proteomes" id="UP000655016">
    <property type="component" value="Unassembled WGS sequence"/>
</dbReference>
<accession>A0ABQ1U0E4</accession>
<dbReference type="RefSeq" id="WP_163393956.1">
    <property type="nucleotide sequence ID" value="NZ_BMKP01000003.1"/>
</dbReference>
<dbReference type="EMBL" id="BMKP01000003">
    <property type="protein sequence ID" value="GGF08120.1"/>
    <property type="molecule type" value="Genomic_DNA"/>
</dbReference>
<evidence type="ECO:0000313" key="2">
    <source>
        <dbReference type="Proteomes" id="UP000655016"/>
    </source>
</evidence>
<proteinExistence type="predicted"/>
<comment type="caution">
    <text evidence="1">The sequence shown here is derived from an EMBL/GenBank/DDBJ whole genome shotgun (WGS) entry which is preliminary data.</text>
</comment>
<reference evidence="2" key="1">
    <citation type="journal article" date="2019" name="Int. J. Syst. Evol. Microbiol.">
        <title>The Global Catalogue of Microorganisms (GCM) 10K type strain sequencing project: providing services to taxonomists for standard genome sequencing and annotation.</title>
        <authorList>
            <consortium name="The Broad Institute Genomics Platform"/>
            <consortium name="The Broad Institute Genome Sequencing Center for Infectious Disease"/>
            <person name="Wu L."/>
            <person name="Ma J."/>
        </authorList>
    </citation>
    <scope>NUCLEOTIDE SEQUENCE [LARGE SCALE GENOMIC DNA]</scope>
    <source>
        <strain evidence="2">CGMCC 1.16060</strain>
    </source>
</reference>
<evidence type="ECO:0000313" key="1">
    <source>
        <dbReference type="EMBL" id="GGF08120.1"/>
    </source>
</evidence>
<keyword evidence="2" id="KW-1185">Reference proteome</keyword>
<protein>
    <submittedName>
        <fullName evidence="1">Uncharacterized protein</fullName>
    </submittedName>
</protein>
<sequence length="390" mass="45928">MISKVVFIGYQPLTEKTKEDFYFQNLKDKNIEIEYWDLSEIYFKGILNNQLKDNFIFKINSFSVLESFIKRQNRLDTLFLSNITFEYRVLTLYRILSKYKCKTSFFARGALPFHVATSRIGNVFLKFQKALDINLLLVFLKNKYAYFLKKSGIVKPHDLIFRAGINGIETIGVGSDIENKTSKIIDINSFDYDKYVKTKDSERLLINKYCVFLDEYFPFHPDFEMLKIKTIQPKEYYENLNRFFDLLEKKFNVEVVIAAHPKADKYREKDFFNKRKSFFNKTAELTRNSEFVIAHCSTSISFAVLNMKPILTLTSDSIKDIMPNYYNLIAHFSKILNSHMVNIDEIESAEIVLDKPNCIRYSEYTYRYLTSVKSQNLVSSEIFTETILSL</sequence>
<name>A0ABQ1U0E4_9FLAO</name>
<gene>
    <name evidence="1" type="ORF">GCM10011518_16700</name>
</gene>
<organism evidence="1 2">
    <name type="scientific">Flavobacterium limi</name>
    <dbReference type="NCBI Taxonomy" id="2045105"/>
    <lineage>
        <taxon>Bacteria</taxon>
        <taxon>Pseudomonadati</taxon>
        <taxon>Bacteroidota</taxon>
        <taxon>Flavobacteriia</taxon>
        <taxon>Flavobacteriales</taxon>
        <taxon>Flavobacteriaceae</taxon>
        <taxon>Flavobacterium</taxon>
    </lineage>
</organism>